<organism evidence="1 2">
    <name type="scientific">Fusarium oxysporum</name>
    <name type="common">Fusarium vascular wilt</name>
    <dbReference type="NCBI Taxonomy" id="5507"/>
    <lineage>
        <taxon>Eukaryota</taxon>
        <taxon>Fungi</taxon>
        <taxon>Dikarya</taxon>
        <taxon>Ascomycota</taxon>
        <taxon>Pezizomycotina</taxon>
        <taxon>Sordariomycetes</taxon>
        <taxon>Hypocreomycetidae</taxon>
        <taxon>Hypocreales</taxon>
        <taxon>Nectriaceae</taxon>
        <taxon>Fusarium</taxon>
        <taxon>Fusarium oxysporum species complex</taxon>
    </lineage>
</organism>
<dbReference type="AlphaFoldDB" id="A0A2H3TKP9"/>
<proteinExistence type="predicted"/>
<dbReference type="OrthoDB" id="291007at2759"/>
<dbReference type="EMBL" id="FMJY01000008">
    <property type="protein sequence ID" value="SCO89147.1"/>
    <property type="molecule type" value="Genomic_DNA"/>
</dbReference>
<protein>
    <submittedName>
        <fullName evidence="1">Uncharacterized protein</fullName>
    </submittedName>
</protein>
<reference evidence="2" key="1">
    <citation type="submission" date="2016-09" db="EMBL/GenBank/DDBJ databases">
        <authorList>
            <person name="Guldener U."/>
        </authorList>
    </citation>
    <scope>NUCLEOTIDE SEQUENCE [LARGE SCALE GENOMIC DNA]</scope>
    <source>
        <strain evidence="2">V64-1</strain>
    </source>
</reference>
<gene>
    <name evidence="1" type="ORF">FRV6_13275</name>
</gene>
<accession>A0A2H3TKP9</accession>
<dbReference type="InterPro" id="IPR037221">
    <property type="entry name" value="H-type_lectin_dom_sf"/>
</dbReference>
<evidence type="ECO:0000313" key="1">
    <source>
        <dbReference type="EMBL" id="SCO89147.1"/>
    </source>
</evidence>
<evidence type="ECO:0000313" key="2">
    <source>
        <dbReference type="Proteomes" id="UP000219369"/>
    </source>
</evidence>
<dbReference type="Proteomes" id="UP000219369">
    <property type="component" value="Unassembled WGS sequence"/>
</dbReference>
<dbReference type="Gene3D" id="2.60.40.2080">
    <property type="match status" value="1"/>
</dbReference>
<sequence>MHFNFGGWKDSKAVYSHAYIKRLAAHLFGHALRLLPEVAGQLLNHAPRSPVSLRSNGADVLQGGRVIDNEACSLLQSLYPSWPKPVCGRYNAKNLGGFKEGLDANGDLNLTTTKTNNIVVGLCRLDMGTNGNFRLRSKVANIKQKEGYTWEVGIWSDTNLFDASYYVLSFEKEDERVQTRHTDWKYLSGGKSRSTYRRFTRPFKSVPEVGCLYYGV</sequence>
<name>A0A2H3TKP9_FUSOX</name>